<evidence type="ECO:0000313" key="1">
    <source>
        <dbReference type="EMBL" id="MDX5950882.1"/>
    </source>
</evidence>
<dbReference type="Proteomes" id="UP000298774">
    <property type="component" value="Plasmid p1"/>
</dbReference>
<reference evidence="1 4" key="2">
    <citation type="submission" date="2023-11" db="EMBL/GenBank/DDBJ databases">
        <title>MicrobeMod: A computational toolkit for identifying prokaryotic methylation and restriction-modification with nanopore sequencing.</title>
        <authorList>
            <person name="Crits-Christoph A."/>
            <person name="Kang S.C."/>
            <person name="Lee H."/>
            <person name="Ostrov N."/>
        </authorList>
    </citation>
    <scope>NUCLEOTIDE SEQUENCE [LARGE SCALE GENOMIC DNA]</scope>
    <source>
        <strain evidence="1 4">ATCC 29145</strain>
    </source>
</reference>
<evidence type="ECO:0000313" key="2">
    <source>
        <dbReference type="EMBL" id="QCO11117.1"/>
    </source>
</evidence>
<dbReference type="AlphaFoldDB" id="A0A0N7I8I9"/>
<evidence type="ECO:0000313" key="4">
    <source>
        <dbReference type="Proteomes" id="UP001277471"/>
    </source>
</evidence>
<reference evidence="2 3" key="1">
    <citation type="submission" date="2018-09" db="EMBL/GenBank/DDBJ databases">
        <title>Whole genome based analysis of evolution and adaptive divergence in Indian and Brazilian strains of Azospirillum brasilense.</title>
        <authorList>
            <person name="Singh C."/>
            <person name="Tripathi A.K."/>
        </authorList>
    </citation>
    <scope>NUCLEOTIDE SEQUENCE [LARGE SCALE GENOMIC DNA]</scope>
    <source>
        <strain evidence="2 3">MTCC4038</strain>
        <plasmid evidence="2 3">p1</plasmid>
    </source>
</reference>
<protein>
    <submittedName>
        <fullName evidence="2">Acyl carrier protein</fullName>
    </submittedName>
</protein>
<keyword evidence="2" id="KW-0614">Plasmid</keyword>
<dbReference type="KEGG" id="abf:AMK58_18315"/>
<dbReference type="SUPFAM" id="SSF47336">
    <property type="entry name" value="ACP-like"/>
    <property type="match status" value="1"/>
</dbReference>
<dbReference type="EMBL" id="JAWXYC010000003">
    <property type="protein sequence ID" value="MDX5950882.1"/>
    <property type="molecule type" value="Genomic_DNA"/>
</dbReference>
<gene>
    <name evidence="2" type="ORF">D3868_19040</name>
    <name evidence="1" type="ORF">SIM66_06740</name>
</gene>
<geneLocation type="plasmid" evidence="2 3">
    <name>p1</name>
</geneLocation>
<proteinExistence type="predicted"/>
<keyword evidence="4" id="KW-1185">Reference proteome</keyword>
<organism evidence="2 3">
    <name type="scientific">Azospirillum brasilense</name>
    <dbReference type="NCBI Taxonomy" id="192"/>
    <lineage>
        <taxon>Bacteria</taxon>
        <taxon>Pseudomonadati</taxon>
        <taxon>Pseudomonadota</taxon>
        <taxon>Alphaproteobacteria</taxon>
        <taxon>Rhodospirillales</taxon>
        <taxon>Azospirillaceae</taxon>
        <taxon>Azospirillum</taxon>
    </lineage>
</organism>
<dbReference type="GeneID" id="56447402"/>
<dbReference type="EMBL" id="CP032340">
    <property type="protein sequence ID" value="QCO11117.1"/>
    <property type="molecule type" value="Genomic_DNA"/>
</dbReference>
<sequence>MNRKDFLLALDEMLELDPGTLTGAEELDSIDAWDSLAVISFIALVDEKLGHVVEGEKLVRAKTVEDLIGLAGIAVAA</sequence>
<dbReference type="RefSeq" id="WP_035678962.1">
    <property type="nucleotide sequence ID" value="NZ_CP012915.1"/>
</dbReference>
<dbReference type="Gene3D" id="1.10.1200.10">
    <property type="entry name" value="ACP-like"/>
    <property type="match status" value="1"/>
</dbReference>
<name>A0A0N7I8I9_AZOBR</name>
<evidence type="ECO:0000313" key="3">
    <source>
        <dbReference type="Proteomes" id="UP000298774"/>
    </source>
</evidence>
<accession>A0A0N7I8I9</accession>
<dbReference type="InterPro" id="IPR036736">
    <property type="entry name" value="ACP-like_sf"/>
</dbReference>
<dbReference type="Proteomes" id="UP001277471">
    <property type="component" value="Unassembled WGS sequence"/>
</dbReference>